<evidence type="ECO:0000313" key="3">
    <source>
        <dbReference type="Proteomes" id="UP000014974"/>
    </source>
</evidence>
<dbReference type="AlphaFoldDB" id="S7WX79"/>
<proteinExistence type="predicted"/>
<protein>
    <submittedName>
        <fullName evidence="2">Permease of the drug/metabolite transporter (DMT) superfamily</fullName>
    </submittedName>
</protein>
<organism evidence="2 3">
    <name type="scientific">Cyclobacterium qasimii M12-11B</name>
    <dbReference type="NCBI Taxonomy" id="641524"/>
    <lineage>
        <taxon>Bacteria</taxon>
        <taxon>Pseudomonadati</taxon>
        <taxon>Bacteroidota</taxon>
        <taxon>Cytophagia</taxon>
        <taxon>Cytophagales</taxon>
        <taxon>Cyclobacteriaceae</taxon>
        <taxon>Cyclobacterium</taxon>
    </lineage>
</organism>
<sequence>MDNNDLPPNDKKWNLYSSKKIFLPTILILLYLTILFVPISLEQESHLLVFFGRFHPLVLHFPIVLILITTGFILMGFFNPNFNKPIIIRSLLWASVFFSFITIVAGFLLFIAEAYSGDMVNNHLDGALITGISISVCLIIYESNLHQKLKGGFVFTCFLD</sequence>
<dbReference type="STRING" id="641524.ADICYQ_2416"/>
<dbReference type="OrthoDB" id="7500556at2"/>
<feature type="transmembrane region" description="Helical" evidence="1">
    <location>
        <begin position="124"/>
        <end position="141"/>
    </location>
</feature>
<accession>S7WX79</accession>
<feature type="transmembrane region" description="Helical" evidence="1">
    <location>
        <begin position="21"/>
        <end position="39"/>
    </location>
</feature>
<gene>
    <name evidence="2" type="ORF">ADICYQ_2416</name>
</gene>
<feature type="transmembrane region" description="Helical" evidence="1">
    <location>
        <begin position="90"/>
        <end position="112"/>
    </location>
</feature>
<keyword evidence="1" id="KW-0812">Transmembrane</keyword>
<evidence type="ECO:0000313" key="2">
    <source>
        <dbReference type="EMBL" id="EPR68588.1"/>
    </source>
</evidence>
<feature type="transmembrane region" description="Helical" evidence="1">
    <location>
        <begin position="59"/>
        <end position="78"/>
    </location>
</feature>
<dbReference type="RefSeq" id="WP_020892290.1">
    <property type="nucleotide sequence ID" value="NZ_ATNM01000097.1"/>
</dbReference>
<reference evidence="2 3" key="1">
    <citation type="journal article" date="2013" name="Genome Announc.">
        <title>Draft Genome Sequence of Cyclobacterium qasimii Strain M12-11BT, Isolated from Arctic Marine Sediment.</title>
        <authorList>
            <person name="Shivaji S."/>
            <person name="Ara S."/>
            <person name="Singh A."/>
            <person name="Kumar Pinnaka A."/>
        </authorList>
    </citation>
    <scope>NUCLEOTIDE SEQUENCE [LARGE SCALE GENOMIC DNA]</scope>
    <source>
        <strain evidence="2 3">M12-11B</strain>
    </source>
</reference>
<name>S7WX79_9BACT</name>
<dbReference type="eggNOG" id="COG4244">
    <property type="taxonomic scope" value="Bacteria"/>
</dbReference>
<dbReference type="EMBL" id="ATNM01000097">
    <property type="protein sequence ID" value="EPR68588.1"/>
    <property type="molecule type" value="Genomic_DNA"/>
</dbReference>
<keyword evidence="1" id="KW-0472">Membrane</keyword>
<keyword evidence="1" id="KW-1133">Transmembrane helix</keyword>
<comment type="caution">
    <text evidence="2">The sequence shown here is derived from an EMBL/GenBank/DDBJ whole genome shotgun (WGS) entry which is preliminary data.</text>
</comment>
<dbReference type="Proteomes" id="UP000014974">
    <property type="component" value="Unassembled WGS sequence"/>
</dbReference>
<evidence type="ECO:0000256" key="1">
    <source>
        <dbReference type="SAM" id="Phobius"/>
    </source>
</evidence>